<protein>
    <submittedName>
        <fullName evidence="1">Putative clathrin assembly protein</fullName>
    </submittedName>
</protein>
<organism evidence="1 2">
    <name type="scientific">Cucumis melo var. makuwa</name>
    <name type="common">Oriental melon</name>
    <dbReference type="NCBI Taxonomy" id="1194695"/>
    <lineage>
        <taxon>Eukaryota</taxon>
        <taxon>Viridiplantae</taxon>
        <taxon>Streptophyta</taxon>
        <taxon>Embryophyta</taxon>
        <taxon>Tracheophyta</taxon>
        <taxon>Spermatophyta</taxon>
        <taxon>Magnoliopsida</taxon>
        <taxon>eudicotyledons</taxon>
        <taxon>Gunneridae</taxon>
        <taxon>Pentapetalae</taxon>
        <taxon>rosids</taxon>
        <taxon>fabids</taxon>
        <taxon>Cucurbitales</taxon>
        <taxon>Cucurbitaceae</taxon>
        <taxon>Benincaseae</taxon>
        <taxon>Cucumis</taxon>
    </lineage>
</organism>
<accession>A0A5D3E0G3</accession>
<evidence type="ECO:0000313" key="1">
    <source>
        <dbReference type="EMBL" id="TYK29000.1"/>
    </source>
</evidence>
<proteinExistence type="predicted"/>
<evidence type="ECO:0000313" key="2">
    <source>
        <dbReference type="Proteomes" id="UP000321947"/>
    </source>
</evidence>
<reference evidence="1 2" key="1">
    <citation type="submission" date="2019-08" db="EMBL/GenBank/DDBJ databases">
        <title>Draft genome sequences of two oriental melons (Cucumis melo L. var makuwa).</title>
        <authorList>
            <person name="Kwon S.-Y."/>
        </authorList>
    </citation>
    <scope>NUCLEOTIDE SEQUENCE [LARGE SCALE GENOMIC DNA]</scope>
    <source>
        <strain evidence="2">cv. Chang Bougi</strain>
        <tissue evidence="1">Leaf</tissue>
    </source>
</reference>
<sequence length="77" mass="7932">MGGCVDPMLLNGMYDQEAVRRHVNAEQLGGSSSSVAVALQGQGSAGSQVLALLAPDGTVDLSGIESRDGVGFERREI</sequence>
<comment type="caution">
    <text evidence="1">The sequence shown here is derived from an EMBL/GenBank/DDBJ whole genome shotgun (WGS) entry which is preliminary data.</text>
</comment>
<dbReference type="AlphaFoldDB" id="A0A5D3E0G3"/>
<gene>
    <name evidence="1" type="ORF">E5676_scaffold120G001060</name>
</gene>
<name>A0A5D3E0G3_CUCMM</name>
<dbReference type="Proteomes" id="UP000321947">
    <property type="component" value="Unassembled WGS sequence"/>
</dbReference>
<dbReference type="EMBL" id="SSTD01001877">
    <property type="protein sequence ID" value="TYK29000.1"/>
    <property type="molecule type" value="Genomic_DNA"/>
</dbReference>